<dbReference type="AlphaFoldDB" id="A0A6J4TXD3"/>
<proteinExistence type="predicted"/>
<protein>
    <recommendedName>
        <fullName evidence="2">eRF1 domain-containing protein</fullName>
    </recommendedName>
</protein>
<organism evidence="1">
    <name type="scientific">uncultured Solirubrobacteraceae bacterium</name>
    <dbReference type="NCBI Taxonomy" id="1162706"/>
    <lineage>
        <taxon>Bacteria</taxon>
        <taxon>Bacillati</taxon>
        <taxon>Actinomycetota</taxon>
        <taxon>Thermoleophilia</taxon>
        <taxon>Solirubrobacterales</taxon>
        <taxon>Solirubrobacteraceae</taxon>
        <taxon>environmental samples</taxon>
    </lineage>
</organism>
<dbReference type="InterPro" id="IPR042226">
    <property type="entry name" value="eFR1_2_sf"/>
</dbReference>
<dbReference type="EMBL" id="CADCVT010000453">
    <property type="protein sequence ID" value="CAA9534831.1"/>
    <property type="molecule type" value="Genomic_DNA"/>
</dbReference>
<reference evidence="1" key="1">
    <citation type="submission" date="2020-02" db="EMBL/GenBank/DDBJ databases">
        <authorList>
            <person name="Meier V. D."/>
        </authorList>
    </citation>
    <scope>NUCLEOTIDE SEQUENCE</scope>
    <source>
        <strain evidence="1">AVDCRST_MAG85</strain>
    </source>
</reference>
<dbReference type="InterPro" id="IPR041202">
    <property type="entry name" value="BaeRF_family10"/>
</dbReference>
<dbReference type="Gene3D" id="3.30.420.60">
    <property type="entry name" value="eRF1 domain 2"/>
    <property type="match status" value="1"/>
</dbReference>
<evidence type="ECO:0000313" key="1">
    <source>
        <dbReference type="EMBL" id="CAA9534831.1"/>
    </source>
</evidence>
<sequence length="380" mass="41984">MQTSDVSPERLQRLATFEAPAGGRVLSLYLNLDPAANLAAPVNRQTAVNSLLDEAGRAVEGEEELDHDTHMALREDVSRTRDALDENLDDGWAEGAHALALFVCGPADLFEVVRLPRPVDNRVFIADRPSIEPLAEIGVADRWAVLLVDGDDARLLEGRGDRLEEAATISDDHGGRSSAGGMSAQRYERHVGMEEKQFAKGAAELLRAADERNRYERILIGTSDRYYTLLLSHLSQELRDRVIGRFDAGADWQSPQAIREKVEPLLQMDETHRERAALDAVGASGVRGLADTLPALYERRVATLLLEPGVERPGVVCPRCRWASADEARTCPVDGEAMREHPNLIEWAVEVAIEQRAEVMSLRRHNDLAEHDGIAAALRF</sequence>
<evidence type="ECO:0008006" key="2">
    <source>
        <dbReference type="Google" id="ProtNLM"/>
    </source>
</evidence>
<gene>
    <name evidence="1" type="ORF">AVDCRST_MAG85-4002</name>
</gene>
<accession>A0A6J4TXD3</accession>
<dbReference type="SUPFAM" id="SSF53137">
    <property type="entry name" value="Translational machinery components"/>
    <property type="match status" value="1"/>
</dbReference>
<dbReference type="Pfam" id="PF18854">
    <property type="entry name" value="baeRF_family10"/>
    <property type="match status" value="1"/>
</dbReference>
<name>A0A6J4TXD3_9ACTN</name>